<evidence type="ECO:0000256" key="8">
    <source>
        <dbReference type="ARBA" id="ARBA00023002"/>
    </source>
</evidence>
<dbReference type="Gene3D" id="3.50.50.60">
    <property type="entry name" value="FAD/NAD(P)-binding domain"/>
    <property type="match status" value="1"/>
</dbReference>
<organism evidence="12">
    <name type="scientific">uncultured Thermomicrobiales bacterium</name>
    <dbReference type="NCBI Taxonomy" id="1645740"/>
    <lineage>
        <taxon>Bacteria</taxon>
        <taxon>Pseudomonadati</taxon>
        <taxon>Thermomicrobiota</taxon>
        <taxon>Thermomicrobia</taxon>
        <taxon>Thermomicrobiales</taxon>
        <taxon>environmental samples</taxon>
    </lineage>
</organism>
<feature type="domain" description="Fumarate reductase/succinate dehydrogenase flavoprotein-like C-terminal" evidence="11">
    <location>
        <begin position="113"/>
        <end position="191"/>
    </location>
</feature>
<keyword evidence="7" id="KW-0274">FAD</keyword>
<dbReference type="InterPro" id="IPR005288">
    <property type="entry name" value="NadB"/>
</dbReference>
<evidence type="ECO:0000256" key="9">
    <source>
        <dbReference type="ARBA" id="ARBA00048305"/>
    </source>
</evidence>
<dbReference type="PANTHER" id="PTHR42716:SF2">
    <property type="entry name" value="L-ASPARTATE OXIDASE, CHLOROPLASTIC"/>
    <property type="match status" value="1"/>
</dbReference>
<dbReference type="EC" id="1.4.3.16" evidence="4"/>
<reference evidence="12" key="1">
    <citation type="submission" date="2020-02" db="EMBL/GenBank/DDBJ databases">
        <authorList>
            <person name="Meier V. D."/>
        </authorList>
    </citation>
    <scope>NUCLEOTIDE SEQUENCE</scope>
    <source>
        <strain evidence="12">AVDCRST_MAG70</strain>
    </source>
</reference>
<evidence type="ECO:0000259" key="10">
    <source>
        <dbReference type="Pfam" id="PF00890"/>
    </source>
</evidence>
<feature type="domain" description="FAD-dependent oxidoreductase 2 FAD-binding" evidence="10">
    <location>
        <begin position="18"/>
        <end position="65"/>
    </location>
</feature>
<dbReference type="InterPro" id="IPR003953">
    <property type="entry name" value="FAD-dep_OxRdtase_2_FAD-bd"/>
</dbReference>
<dbReference type="InterPro" id="IPR036188">
    <property type="entry name" value="FAD/NAD-bd_sf"/>
</dbReference>
<dbReference type="PANTHER" id="PTHR42716">
    <property type="entry name" value="L-ASPARTATE OXIDASE"/>
    <property type="match status" value="1"/>
</dbReference>
<sequence length="224" mass="23016">MGAEVGRRGLDLASDLLPVAPAAHYAMGGVVASVTGETSLAGLLALGEISCTGVHGANRLASNSLLEGLVFGLAAADHLSDTGMALEMAPYRAPDDVAGPASVDGRAQLESVRRDIQRTMSRNVAVVRDQTGLDQAIGQLADLGAALPSATGREVAEVANMVLVARVITMSAVARQESRGGHFRADYPSLDPALDGRHLIRTGPGAGEWRFGSLADALSPLAKV</sequence>
<dbReference type="UniPathway" id="UPA00253">
    <property type="reaction ID" value="UER00326"/>
</dbReference>
<evidence type="ECO:0000259" key="11">
    <source>
        <dbReference type="Pfam" id="PF02910"/>
    </source>
</evidence>
<dbReference type="SUPFAM" id="SSF46977">
    <property type="entry name" value="Succinate dehydrogenase/fumarate reductase flavoprotein C-terminal domain"/>
    <property type="match status" value="1"/>
</dbReference>
<keyword evidence="6" id="KW-0662">Pyridine nucleotide biosynthesis</keyword>
<proteinExistence type="inferred from homology"/>
<evidence type="ECO:0000256" key="3">
    <source>
        <dbReference type="ARBA" id="ARBA00008562"/>
    </source>
</evidence>
<evidence type="ECO:0000256" key="2">
    <source>
        <dbReference type="ARBA" id="ARBA00004950"/>
    </source>
</evidence>
<evidence type="ECO:0000313" key="12">
    <source>
        <dbReference type="EMBL" id="CAA9544228.1"/>
    </source>
</evidence>
<evidence type="ECO:0000256" key="6">
    <source>
        <dbReference type="ARBA" id="ARBA00022642"/>
    </source>
</evidence>
<evidence type="ECO:0000256" key="1">
    <source>
        <dbReference type="ARBA" id="ARBA00001974"/>
    </source>
</evidence>
<protein>
    <recommendedName>
        <fullName evidence="4">L-aspartate oxidase</fullName>
        <ecNumber evidence="4">1.4.3.16</ecNumber>
    </recommendedName>
</protein>
<dbReference type="Gene3D" id="1.20.58.100">
    <property type="entry name" value="Fumarate reductase/succinate dehydrogenase flavoprotein-like, C-terminal domain"/>
    <property type="match status" value="1"/>
</dbReference>
<accession>A0A6J4U9U8</accession>
<comment type="pathway">
    <text evidence="2">Cofactor biosynthesis; NAD(+) biosynthesis; iminoaspartate from L-aspartate (oxidase route): step 1/1.</text>
</comment>
<dbReference type="Gene3D" id="3.90.700.10">
    <property type="entry name" value="Succinate dehydrogenase/fumarate reductase flavoprotein, catalytic domain"/>
    <property type="match status" value="1"/>
</dbReference>
<dbReference type="AlphaFoldDB" id="A0A6J4U9U8"/>
<dbReference type="InterPro" id="IPR015939">
    <property type="entry name" value="Fum_Rdtase/Succ_DH_flav-like_C"/>
</dbReference>
<keyword evidence="8 12" id="KW-0560">Oxidoreductase</keyword>
<dbReference type="EMBL" id="CADCWH010000058">
    <property type="protein sequence ID" value="CAA9544228.1"/>
    <property type="molecule type" value="Genomic_DNA"/>
</dbReference>
<dbReference type="GO" id="GO:0034628">
    <property type="term" value="P:'de novo' NAD+ biosynthetic process from L-aspartate"/>
    <property type="evidence" value="ECO:0007669"/>
    <property type="project" value="TreeGrafter"/>
</dbReference>
<dbReference type="InterPro" id="IPR027477">
    <property type="entry name" value="Succ_DH/fumarate_Rdtase_cat_sf"/>
</dbReference>
<gene>
    <name evidence="12" type="ORF">AVDCRST_MAG70-369</name>
</gene>
<dbReference type="Pfam" id="PF00890">
    <property type="entry name" value="FAD_binding_2"/>
    <property type="match status" value="1"/>
</dbReference>
<evidence type="ECO:0000256" key="4">
    <source>
        <dbReference type="ARBA" id="ARBA00012173"/>
    </source>
</evidence>
<dbReference type="InterPro" id="IPR037099">
    <property type="entry name" value="Fum_R/Succ_DH_flav-like_C_sf"/>
</dbReference>
<comment type="cofactor">
    <cofactor evidence="1">
        <name>FAD</name>
        <dbReference type="ChEBI" id="CHEBI:57692"/>
    </cofactor>
</comment>
<dbReference type="GO" id="GO:0008734">
    <property type="term" value="F:L-aspartate oxidase activity"/>
    <property type="evidence" value="ECO:0007669"/>
    <property type="project" value="UniProtKB-EC"/>
</dbReference>
<comment type="similarity">
    <text evidence="3">Belongs to the FAD-dependent oxidoreductase 2 family. NadB subfamily.</text>
</comment>
<comment type="catalytic activity">
    <reaction evidence="9">
        <text>L-aspartate + O2 = iminosuccinate + H2O2</text>
        <dbReference type="Rhea" id="RHEA:25876"/>
        <dbReference type="ChEBI" id="CHEBI:15379"/>
        <dbReference type="ChEBI" id="CHEBI:16240"/>
        <dbReference type="ChEBI" id="CHEBI:29991"/>
        <dbReference type="ChEBI" id="CHEBI:77875"/>
        <dbReference type="EC" id="1.4.3.16"/>
    </reaction>
    <physiologicalReaction direction="left-to-right" evidence="9">
        <dbReference type="Rhea" id="RHEA:25877"/>
    </physiologicalReaction>
</comment>
<keyword evidence="5" id="KW-0285">Flavoprotein</keyword>
<name>A0A6J4U9U8_9BACT</name>
<dbReference type="SUPFAM" id="SSF51905">
    <property type="entry name" value="FAD/NAD(P)-binding domain"/>
    <property type="match status" value="1"/>
</dbReference>
<evidence type="ECO:0000256" key="5">
    <source>
        <dbReference type="ARBA" id="ARBA00022630"/>
    </source>
</evidence>
<dbReference type="Pfam" id="PF02910">
    <property type="entry name" value="Succ_DH_flav_C"/>
    <property type="match status" value="1"/>
</dbReference>
<evidence type="ECO:0000256" key="7">
    <source>
        <dbReference type="ARBA" id="ARBA00022827"/>
    </source>
</evidence>